<evidence type="ECO:0000313" key="3">
    <source>
        <dbReference type="Proteomes" id="UP001319080"/>
    </source>
</evidence>
<feature type="chain" id="PRO_5042872858" description="Long-chain fatty acid transport protein" evidence="1">
    <location>
        <begin position="28"/>
        <end position="417"/>
    </location>
</feature>
<keyword evidence="3" id="KW-1185">Reference proteome</keyword>
<dbReference type="AlphaFoldDB" id="A0AAP2DXY5"/>
<evidence type="ECO:0000256" key="1">
    <source>
        <dbReference type="SAM" id="SignalP"/>
    </source>
</evidence>
<dbReference type="Proteomes" id="UP001319080">
    <property type="component" value="Unassembled WGS sequence"/>
</dbReference>
<evidence type="ECO:0000313" key="2">
    <source>
        <dbReference type="EMBL" id="MBT1709433.1"/>
    </source>
</evidence>
<organism evidence="2 3">
    <name type="scientific">Dawidia cretensis</name>
    <dbReference type="NCBI Taxonomy" id="2782350"/>
    <lineage>
        <taxon>Bacteria</taxon>
        <taxon>Pseudomonadati</taxon>
        <taxon>Bacteroidota</taxon>
        <taxon>Cytophagia</taxon>
        <taxon>Cytophagales</taxon>
        <taxon>Chryseotaleaceae</taxon>
        <taxon>Dawidia</taxon>
    </lineage>
</organism>
<reference evidence="2 3" key="1">
    <citation type="submission" date="2021-05" db="EMBL/GenBank/DDBJ databases">
        <title>A Polyphasic approach of four new species of the genus Ohtaekwangia: Ohtaekwangia histidinii sp. nov., Ohtaekwangia cretensis sp. nov., Ohtaekwangia indiensis sp. nov., Ohtaekwangia reichenbachii sp. nov. from diverse environment.</title>
        <authorList>
            <person name="Octaviana S."/>
        </authorList>
    </citation>
    <scope>NUCLEOTIDE SEQUENCE [LARGE SCALE GENOMIC DNA]</scope>
    <source>
        <strain evidence="2 3">PWU5</strain>
    </source>
</reference>
<keyword evidence="1" id="KW-0732">Signal</keyword>
<dbReference type="RefSeq" id="WP_254085011.1">
    <property type="nucleotide sequence ID" value="NZ_JAHESE010000013.1"/>
</dbReference>
<dbReference type="SUPFAM" id="SSF56935">
    <property type="entry name" value="Porins"/>
    <property type="match status" value="1"/>
</dbReference>
<accession>A0AAP2DXY5</accession>
<gene>
    <name evidence="2" type="ORF">KK062_14415</name>
</gene>
<evidence type="ECO:0008006" key="4">
    <source>
        <dbReference type="Google" id="ProtNLM"/>
    </source>
</evidence>
<proteinExistence type="predicted"/>
<comment type="caution">
    <text evidence="2">The sequence shown here is derived from an EMBL/GenBank/DDBJ whole genome shotgun (WGS) entry which is preliminary data.</text>
</comment>
<protein>
    <recommendedName>
        <fullName evidence="4">Long-chain fatty acid transport protein</fullName>
    </recommendedName>
</protein>
<feature type="signal peptide" evidence="1">
    <location>
        <begin position="1"/>
        <end position="27"/>
    </location>
</feature>
<sequence length="417" mass="45959">MMEPEKKTKSLLLIALLLTTGTWTAQAQQVYSSPYSVYGLGMINRRTATLNRSIGGTGIGVQDDYSLNPANPASYASIVSPVSHIYEMGLYIESNRYQTTNLTESKSTGSITNLNYWFKFSKWWAATAGLTPYSNVGYKISTNRQLGAAANVDYTYEGSGNINQLYLGNGFNITPNLSAGFHLAYLFGSITKTETIAPNGESSALTYSNQIVARKLDLDFGLQYKINFKKRSLIIGVVADDGMTLHGKQEGALYDAAADTLDSGKGDRLTYTLPASIGGGLSLRSKRSTLATDLIFENWSKAKYDQQDLVFQDTWRFSAGYIYHGNPNAESYLGLASLRAGFYVQDYALKLSGRTLPAWGLSGGISLPVFDGRSAVNLTYNYDKLGTTDRSLVLQRSQKFMIDLVIRDMWGIKRKFD</sequence>
<dbReference type="EMBL" id="JAHESE010000013">
    <property type="protein sequence ID" value="MBT1709433.1"/>
    <property type="molecule type" value="Genomic_DNA"/>
</dbReference>
<name>A0AAP2DXY5_9BACT</name>
<dbReference type="Gene3D" id="2.40.160.60">
    <property type="entry name" value="Outer membrane protein transport protein (OMPP1/FadL/TodX)"/>
    <property type="match status" value="1"/>
</dbReference>